<dbReference type="GO" id="GO:0009279">
    <property type="term" value="C:cell outer membrane"/>
    <property type="evidence" value="ECO:0007669"/>
    <property type="project" value="UniProtKB-SubCell"/>
</dbReference>
<protein>
    <recommendedName>
        <fullName evidence="9">Prepilin-type N-terminal cleavage/methylation domain-containing protein</fullName>
    </recommendedName>
</protein>
<keyword evidence="6" id="KW-0812">Transmembrane</keyword>
<evidence type="ECO:0000256" key="4">
    <source>
        <dbReference type="ARBA" id="ARBA00023237"/>
    </source>
</evidence>
<gene>
    <name evidence="7" type="ORF">DFI_03315</name>
</gene>
<sequence length="184" mass="20101">MSLAIPVGKERSKEWGNRPGGSLPGGPMKQPQSTQGFTLLEMLVTLAVLGILLSIGFMSAAGWREKLRADNFLAELTSDFNVSRTRTLATGQVRRIRLVDARNYVIETAATKSGPWTVIRTSTYSKPILDFPNTITREYVFSSRGFVETYNQTGQLTSSTTIKALLGSGLKTISVTALGIARRE</sequence>
<dbReference type="KEGG" id="dfc:DFI_03315"/>
<dbReference type="GO" id="GO:0042597">
    <property type="term" value="C:periplasmic space"/>
    <property type="evidence" value="ECO:0007669"/>
    <property type="project" value="UniProtKB-SubCell"/>
</dbReference>
<dbReference type="Pfam" id="PF07963">
    <property type="entry name" value="N_methyl"/>
    <property type="match status" value="1"/>
</dbReference>
<dbReference type="SUPFAM" id="SSF54523">
    <property type="entry name" value="Pili subunits"/>
    <property type="match status" value="1"/>
</dbReference>
<evidence type="ECO:0000313" key="7">
    <source>
        <dbReference type="EMBL" id="ASN80167.1"/>
    </source>
</evidence>
<dbReference type="Proteomes" id="UP000259030">
    <property type="component" value="Chromosome"/>
</dbReference>
<keyword evidence="4" id="KW-0998">Cell outer membrane</keyword>
<evidence type="ECO:0000256" key="2">
    <source>
        <dbReference type="ARBA" id="ARBA00004418"/>
    </source>
</evidence>
<keyword evidence="6" id="KW-0472">Membrane</keyword>
<evidence type="ECO:0000256" key="5">
    <source>
        <dbReference type="SAM" id="MobiDB-lite"/>
    </source>
</evidence>
<organism evidence="7 8">
    <name type="scientific">Deinococcus ficus</name>
    <dbReference type="NCBI Taxonomy" id="317577"/>
    <lineage>
        <taxon>Bacteria</taxon>
        <taxon>Thermotogati</taxon>
        <taxon>Deinococcota</taxon>
        <taxon>Deinococci</taxon>
        <taxon>Deinococcales</taxon>
        <taxon>Deinococcaceae</taxon>
        <taxon>Deinococcus</taxon>
    </lineage>
</organism>
<dbReference type="AlphaFoldDB" id="A0A221SU51"/>
<dbReference type="NCBIfam" id="TIGR02532">
    <property type="entry name" value="IV_pilin_GFxxxE"/>
    <property type="match status" value="1"/>
</dbReference>
<evidence type="ECO:0000313" key="8">
    <source>
        <dbReference type="Proteomes" id="UP000259030"/>
    </source>
</evidence>
<accession>A0A221SU51</accession>
<proteinExistence type="predicted"/>
<dbReference type="EMBL" id="CP021081">
    <property type="protein sequence ID" value="ASN80167.1"/>
    <property type="molecule type" value="Genomic_DNA"/>
</dbReference>
<keyword evidence="6" id="KW-1133">Transmembrane helix</keyword>
<comment type="subcellular location">
    <subcellularLocation>
        <location evidence="1">Cell outer membrane</location>
        <topology evidence="1">Single-pass membrane protein</topology>
    </subcellularLocation>
    <subcellularLocation>
        <location evidence="2">Periplasm</location>
    </subcellularLocation>
</comment>
<keyword evidence="3" id="KW-0574">Periplasm</keyword>
<name>A0A221SU51_9DEIO</name>
<feature type="transmembrane region" description="Helical" evidence="6">
    <location>
        <begin position="37"/>
        <end position="58"/>
    </location>
</feature>
<dbReference type="Gene3D" id="3.30.700.10">
    <property type="entry name" value="Glycoprotein, Type 4 Pilin"/>
    <property type="match status" value="1"/>
</dbReference>
<dbReference type="InterPro" id="IPR045584">
    <property type="entry name" value="Pilin-like"/>
</dbReference>
<feature type="region of interest" description="Disordered" evidence="5">
    <location>
        <begin position="1"/>
        <end position="32"/>
    </location>
</feature>
<dbReference type="InterPro" id="IPR012902">
    <property type="entry name" value="N_methyl_site"/>
</dbReference>
<evidence type="ECO:0000256" key="3">
    <source>
        <dbReference type="ARBA" id="ARBA00022764"/>
    </source>
</evidence>
<evidence type="ECO:0000256" key="1">
    <source>
        <dbReference type="ARBA" id="ARBA00004203"/>
    </source>
</evidence>
<keyword evidence="8" id="KW-1185">Reference proteome</keyword>
<reference evidence="7 8" key="1">
    <citation type="submission" date="2017-05" db="EMBL/GenBank/DDBJ databases">
        <title>The complete genome sequence of Deinococcus ficus isolated from the rhizosphere of the Ficus religiosa L. in Taiwan.</title>
        <authorList>
            <person name="Wu K.-M."/>
            <person name="Liao T.-L."/>
            <person name="Liu Y.-M."/>
            <person name="Young C.-C."/>
            <person name="Tsai S.-F."/>
        </authorList>
    </citation>
    <scope>NUCLEOTIDE SEQUENCE [LARGE SCALE GENOMIC DNA]</scope>
    <source>
        <strain evidence="7 8">CC-FR2-10</strain>
    </source>
</reference>
<evidence type="ECO:0008006" key="9">
    <source>
        <dbReference type="Google" id="ProtNLM"/>
    </source>
</evidence>
<evidence type="ECO:0000256" key="6">
    <source>
        <dbReference type="SAM" id="Phobius"/>
    </source>
</evidence>